<dbReference type="SUPFAM" id="SSF56235">
    <property type="entry name" value="N-terminal nucleophile aminohydrolases (Ntn hydrolases)"/>
    <property type="match status" value="1"/>
</dbReference>
<gene>
    <name evidence="1" type="ORF">G6Z34_12930</name>
</gene>
<dbReference type="AlphaFoldDB" id="A0AAP6WNA7"/>
<comment type="caution">
    <text evidence="1">The sequence shown here is derived from an EMBL/GenBank/DDBJ whole genome shotgun (WGS) entry which is preliminary data.</text>
</comment>
<organism evidence="1 2">
    <name type="scientific">Clostridium perfringens</name>
    <dbReference type="NCBI Taxonomy" id="1502"/>
    <lineage>
        <taxon>Bacteria</taxon>
        <taxon>Bacillati</taxon>
        <taxon>Bacillota</taxon>
        <taxon>Clostridia</taxon>
        <taxon>Eubacteriales</taxon>
        <taxon>Clostridiaceae</taxon>
        <taxon>Clostridium</taxon>
    </lineage>
</organism>
<protein>
    <submittedName>
        <fullName evidence="1">Uncharacterized protein</fullName>
    </submittedName>
</protein>
<reference evidence="1 2" key="1">
    <citation type="submission" date="2020-02" db="EMBL/GenBank/DDBJ databases">
        <title>Genomic Insights into the Phylogeny and Genetic Plasticity of the Human and Animal Enteric Pathogen Clostridium perfringens.</title>
        <authorList>
            <person name="Feng Y."/>
            <person name="Hu Y."/>
        </authorList>
    </citation>
    <scope>NUCLEOTIDE SEQUENCE [LARGE SCALE GENOMIC DNA]</scope>
    <source>
        <strain evidence="1 2">CP-40</strain>
    </source>
</reference>
<sequence>MEFPTEKELDANNEVFDDKYIITKLIPKLHNICDENKVLEKDNSVYLAFILAYKDKLWYIDSDFSLIKFTDEYLTHGCGLEFAEGSLYTTKDMDLNIPTKIRLALESSSIASGVSAPYYIVNTIDDEVLKFEK</sequence>
<evidence type="ECO:0000313" key="2">
    <source>
        <dbReference type="Proteomes" id="UP000481454"/>
    </source>
</evidence>
<dbReference type="Proteomes" id="UP000481454">
    <property type="component" value="Unassembled WGS sequence"/>
</dbReference>
<proteinExistence type="predicted"/>
<accession>A0AAP6WNA7</accession>
<dbReference type="InterPro" id="IPR029055">
    <property type="entry name" value="Ntn_hydrolases_N"/>
</dbReference>
<name>A0AAP6WNA7_CLOPF</name>
<evidence type="ECO:0000313" key="1">
    <source>
        <dbReference type="EMBL" id="NGU30988.1"/>
    </source>
</evidence>
<dbReference type="EMBL" id="JAALLZ010000006">
    <property type="protein sequence ID" value="NGU30988.1"/>
    <property type="molecule type" value="Genomic_DNA"/>
</dbReference>